<dbReference type="Proteomes" id="UP001302349">
    <property type="component" value="Chromosome"/>
</dbReference>
<reference evidence="1 2" key="1">
    <citation type="journal article" date="2023" name="Microbiol. Resour. Announc.">
        <title>Complete Genome Sequence of Imperialibacter roseus strain P4T.</title>
        <authorList>
            <person name="Tizabi D.R."/>
            <person name="Bachvaroff T."/>
            <person name="Hill R.T."/>
        </authorList>
    </citation>
    <scope>NUCLEOTIDE SEQUENCE [LARGE SCALE GENOMIC DNA]</scope>
    <source>
        <strain evidence="1 2">P4T</strain>
    </source>
</reference>
<gene>
    <name evidence="1" type="ORF">RT717_13365</name>
</gene>
<evidence type="ECO:0000313" key="2">
    <source>
        <dbReference type="Proteomes" id="UP001302349"/>
    </source>
</evidence>
<keyword evidence="2" id="KW-1185">Reference proteome</keyword>
<name>A0ABZ0IZR3_9BACT</name>
<proteinExistence type="predicted"/>
<organism evidence="1 2">
    <name type="scientific">Imperialibacter roseus</name>
    <dbReference type="NCBI Taxonomy" id="1324217"/>
    <lineage>
        <taxon>Bacteria</taxon>
        <taxon>Pseudomonadati</taxon>
        <taxon>Bacteroidota</taxon>
        <taxon>Cytophagia</taxon>
        <taxon>Cytophagales</taxon>
        <taxon>Flammeovirgaceae</taxon>
        <taxon>Imperialibacter</taxon>
    </lineage>
</organism>
<accession>A0ABZ0IZR3</accession>
<sequence>MISRLGIVLRNERALKLRDFSLVPHFEVTVGWESVASIDGCLLACLPDLWREGQSHCWSPKYGFLSVGRRLVKARPLKTSMV</sequence>
<dbReference type="EMBL" id="CP136051">
    <property type="protein sequence ID" value="WOK09629.1"/>
    <property type="molecule type" value="Genomic_DNA"/>
</dbReference>
<dbReference type="RefSeq" id="WP_317492241.1">
    <property type="nucleotide sequence ID" value="NZ_CP136051.1"/>
</dbReference>
<evidence type="ECO:0000313" key="1">
    <source>
        <dbReference type="EMBL" id="WOK09629.1"/>
    </source>
</evidence>
<protein>
    <submittedName>
        <fullName evidence="1">Uncharacterized protein</fullName>
    </submittedName>
</protein>